<name>A0A344TLS4_9BACT</name>
<evidence type="ECO:0000256" key="3">
    <source>
        <dbReference type="ARBA" id="ARBA00022692"/>
    </source>
</evidence>
<keyword evidence="10" id="KW-1185">Reference proteome</keyword>
<dbReference type="Pfam" id="PF12704">
    <property type="entry name" value="MacB_PCD"/>
    <property type="match status" value="2"/>
</dbReference>
<keyword evidence="4 6" id="KW-1133">Transmembrane helix</keyword>
<feature type="domain" description="MacB-like periplasmic core" evidence="8">
    <location>
        <begin position="20"/>
        <end position="243"/>
    </location>
</feature>
<organism evidence="9 10">
    <name type="scientific">Runella rosea</name>
    <dbReference type="NCBI Taxonomy" id="2259595"/>
    <lineage>
        <taxon>Bacteria</taxon>
        <taxon>Pseudomonadati</taxon>
        <taxon>Bacteroidota</taxon>
        <taxon>Cytophagia</taxon>
        <taxon>Cytophagales</taxon>
        <taxon>Spirosomataceae</taxon>
        <taxon>Runella</taxon>
    </lineage>
</organism>
<dbReference type="RefSeq" id="WP_114068364.1">
    <property type="nucleotide sequence ID" value="NZ_CP030850.1"/>
</dbReference>
<dbReference type="GO" id="GO:0022857">
    <property type="term" value="F:transmembrane transporter activity"/>
    <property type="evidence" value="ECO:0007669"/>
    <property type="project" value="TreeGrafter"/>
</dbReference>
<keyword evidence="3 6" id="KW-0812">Transmembrane</keyword>
<dbReference type="PANTHER" id="PTHR30572:SF18">
    <property type="entry name" value="ABC-TYPE MACROLIDE FAMILY EXPORT SYSTEM PERMEASE COMPONENT 2"/>
    <property type="match status" value="1"/>
</dbReference>
<dbReference type="InterPro" id="IPR025857">
    <property type="entry name" value="MacB_PCD"/>
</dbReference>
<feature type="transmembrane region" description="Helical" evidence="6">
    <location>
        <begin position="330"/>
        <end position="353"/>
    </location>
</feature>
<dbReference type="AlphaFoldDB" id="A0A344TLS4"/>
<dbReference type="Pfam" id="PF02687">
    <property type="entry name" value="FtsX"/>
    <property type="match status" value="2"/>
</dbReference>
<evidence type="ECO:0000256" key="2">
    <source>
        <dbReference type="ARBA" id="ARBA00022475"/>
    </source>
</evidence>
<feature type="domain" description="MacB-like periplasmic core" evidence="8">
    <location>
        <begin position="490"/>
        <end position="634"/>
    </location>
</feature>
<evidence type="ECO:0000313" key="10">
    <source>
        <dbReference type="Proteomes" id="UP000251993"/>
    </source>
</evidence>
<feature type="transmembrane region" description="Helical" evidence="6">
    <location>
        <begin position="422"/>
        <end position="446"/>
    </location>
</feature>
<dbReference type="PANTHER" id="PTHR30572">
    <property type="entry name" value="MEMBRANE COMPONENT OF TRANSPORTER-RELATED"/>
    <property type="match status" value="1"/>
</dbReference>
<dbReference type="KEGG" id="run:DR864_18565"/>
<dbReference type="GO" id="GO:0005886">
    <property type="term" value="C:plasma membrane"/>
    <property type="evidence" value="ECO:0007669"/>
    <property type="project" value="UniProtKB-SubCell"/>
</dbReference>
<protein>
    <submittedName>
        <fullName evidence="9">ABC transporter permease</fullName>
    </submittedName>
</protein>
<evidence type="ECO:0000259" key="7">
    <source>
        <dbReference type="Pfam" id="PF02687"/>
    </source>
</evidence>
<accession>A0A344TLS4</accession>
<sequence length="803" mass="89508">MLQNYFKIGWRHLRKNKIYTLINILGLSVGLTFTLLIGSYVWDEWQVNADLRNIDNQYIIQSKWKQPNMGIEITSLAPLAKTLKEQYPNLIENYYRFDGVSTTISKGDKHFREDIQIGDSTLLTMYGFPLLHGDARTALNQPNSVVLSDKMALKYFGKTDVIGQTIQIESFTRERKDFMITAVLAPISFNSITHYVSTDIPVLLPMSSLAFFGRDAAMTVWDNAYVANYIELKKGIRPIDLQKPIAQLISTHASAQVKENLEVMLKPLSSLHRESNNGLVNKTLLTLGLVALFIVFMAVVNFVNISIGSSSSRLKEIGIRKVLGSKKGQVIGQFLTESILIASFSTLLSLVLYEGTRSFFAEILEKELRSIFSALPTFLGSAILLGLFVGLIAGAYPAFVLSALPSIDSMKGKLKTVKEKSLLRYSLMTGQFAIALFVFGAAVVIARQVNYFFEKDLGYSKESIVWAPVPRDWSVKGVEKMETIRKEMMRLPDVREASLSFEIPNGKTGFQTGLFRAGQDSTQAVFVPVLQTDEHYARTYQIPVRNGVFFQESQQAVAPNLIVLNAKAAKMLNFATSAAAIGQQVRLQSFPQTFTVAGVTDDFHFESMRQNIGPLAFIHLNTLNNYRYLSFKIQSSSLNKSVAALEKKWNKLLPGAPFEFTFLDEMLQNLYQSEVRLKKAAQLATALAIIIVLLGVIGMVSLSVARRTKELGIRKVLGASGVGLVLLFLKEFLIVIGIAAFISFPLLLMAMNQWLQNYAYRIEVSGLSFAAVVLSFGIIIVFLVGFQTFKVALMNPTQSLRSE</sequence>
<evidence type="ECO:0000256" key="4">
    <source>
        <dbReference type="ARBA" id="ARBA00022989"/>
    </source>
</evidence>
<feature type="transmembrane region" description="Helical" evidence="6">
    <location>
        <begin position="284"/>
        <end position="309"/>
    </location>
</feature>
<feature type="domain" description="ABC3 transporter permease C-terminal" evidence="7">
    <location>
        <begin position="289"/>
        <end position="401"/>
    </location>
</feature>
<comment type="subcellular location">
    <subcellularLocation>
        <location evidence="1">Cell membrane</location>
        <topology evidence="1">Multi-pass membrane protein</topology>
    </subcellularLocation>
</comment>
<evidence type="ECO:0000256" key="1">
    <source>
        <dbReference type="ARBA" id="ARBA00004651"/>
    </source>
</evidence>
<evidence type="ECO:0000256" key="5">
    <source>
        <dbReference type="ARBA" id="ARBA00023136"/>
    </source>
</evidence>
<keyword evidence="2" id="KW-1003">Cell membrane</keyword>
<feature type="transmembrane region" description="Helical" evidence="6">
    <location>
        <begin position="21"/>
        <end position="42"/>
    </location>
</feature>
<gene>
    <name evidence="9" type="ORF">DR864_18565</name>
</gene>
<dbReference type="OrthoDB" id="5933722at2"/>
<dbReference type="Proteomes" id="UP000251993">
    <property type="component" value="Chromosome"/>
</dbReference>
<proteinExistence type="predicted"/>
<evidence type="ECO:0000259" key="8">
    <source>
        <dbReference type="Pfam" id="PF12704"/>
    </source>
</evidence>
<dbReference type="InterPro" id="IPR050250">
    <property type="entry name" value="Macrolide_Exporter_MacB"/>
</dbReference>
<feature type="transmembrane region" description="Helical" evidence="6">
    <location>
        <begin position="373"/>
        <end position="401"/>
    </location>
</feature>
<dbReference type="InterPro" id="IPR003838">
    <property type="entry name" value="ABC3_permease_C"/>
</dbReference>
<keyword evidence="5 6" id="KW-0472">Membrane</keyword>
<reference evidence="9 10" key="1">
    <citation type="submission" date="2018-07" db="EMBL/GenBank/DDBJ databases">
        <title>Genome sequencing of Runella.</title>
        <authorList>
            <person name="Baek M.-G."/>
            <person name="Yi H."/>
        </authorList>
    </citation>
    <scope>NUCLEOTIDE SEQUENCE [LARGE SCALE GENOMIC DNA]</scope>
    <source>
        <strain evidence="9 10">HYN0085</strain>
    </source>
</reference>
<feature type="transmembrane region" description="Helical" evidence="6">
    <location>
        <begin position="764"/>
        <end position="786"/>
    </location>
</feature>
<feature type="transmembrane region" description="Helical" evidence="6">
    <location>
        <begin position="716"/>
        <end position="744"/>
    </location>
</feature>
<evidence type="ECO:0000256" key="6">
    <source>
        <dbReference type="SAM" id="Phobius"/>
    </source>
</evidence>
<feature type="domain" description="ABC3 transporter permease C-terminal" evidence="7">
    <location>
        <begin position="685"/>
        <end position="795"/>
    </location>
</feature>
<evidence type="ECO:0000313" key="9">
    <source>
        <dbReference type="EMBL" id="AXE19595.1"/>
    </source>
</evidence>
<dbReference type="EMBL" id="CP030850">
    <property type="protein sequence ID" value="AXE19595.1"/>
    <property type="molecule type" value="Genomic_DNA"/>
</dbReference>
<feature type="transmembrane region" description="Helical" evidence="6">
    <location>
        <begin position="683"/>
        <end position="704"/>
    </location>
</feature>